<comment type="caution">
    <text evidence="1">The sequence shown here is derived from an EMBL/GenBank/DDBJ whole genome shotgun (WGS) entry which is preliminary data.</text>
</comment>
<name>A0AAD7BAM9_9AGAR</name>
<keyword evidence="2" id="KW-1185">Reference proteome</keyword>
<gene>
    <name evidence="1" type="ORF">FB45DRAFT_935761</name>
</gene>
<reference evidence="1" key="1">
    <citation type="submission" date="2023-03" db="EMBL/GenBank/DDBJ databases">
        <title>Massive genome expansion in bonnet fungi (Mycena s.s.) driven by repeated elements and novel gene families across ecological guilds.</title>
        <authorList>
            <consortium name="Lawrence Berkeley National Laboratory"/>
            <person name="Harder C.B."/>
            <person name="Miyauchi S."/>
            <person name="Viragh M."/>
            <person name="Kuo A."/>
            <person name="Thoen E."/>
            <person name="Andreopoulos B."/>
            <person name="Lu D."/>
            <person name="Skrede I."/>
            <person name="Drula E."/>
            <person name="Henrissat B."/>
            <person name="Morin E."/>
            <person name="Kohler A."/>
            <person name="Barry K."/>
            <person name="LaButti K."/>
            <person name="Morin E."/>
            <person name="Salamov A."/>
            <person name="Lipzen A."/>
            <person name="Mereny Z."/>
            <person name="Hegedus B."/>
            <person name="Baldrian P."/>
            <person name="Stursova M."/>
            <person name="Weitz H."/>
            <person name="Taylor A."/>
            <person name="Grigoriev I.V."/>
            <person name="Nagy L.G."/>
            <person name="Martin F."/>
            <person name="Kauserud H."/>
        </authorList>
    </citation>
    <scope>NUCLEOTIDE SEQUENCE</scope>
    <source>
        <strain evidence="1">9284</strain>
    </source>
</reference>
<accession>A0AAD7BAM9</accession>
<dbReference type="Proteomes" id="UP001221142">
    <property type="component" value="Unassembled WGS sequence"/>
</dbReference>
<dbReference type="Gene3D" id="3.80.10.10">
    <property type="entry name" value="Ribonuclease Inhibitor"/>
    <property type="match status" value="1"/>
</dbReference>
<organism evidence="1 2">
    <name type="scientific">Roridomyces roridus</name>
    <dbReference type="NCBI Taxonomy" id="1738132"/>
    <lineage>
        <taxon>Eukaryota</taxon>
        <taxon>Fungi</taxon>
        <taxon>Dikarya</taxon>
        <taxon>Basidiomycota</taxon>
        <taxon>Agaricomycotina</taxon>
        <taxon>Agaricomycetes</taxon>
        <taxon>Agaricomycetidae</taxon>
        <taxon>Agaricales</taxon>
        <taxon>Marasmiineae</taxon>
        <taxon>Mycenaceae</taxon>
        <taxon>Roridomyces</taxon>
    </lineage>
</organism>
<evidence type="ECO:0000313" key="2">
    <source>
        <dbReference type="Proteomes" id="UP001221142"/>
    </source>
</evidence>
<proteinExistence type="predicted"/>
<protein>
    <submittedName>
        <fullName evidence="1">Uncharacterized protein</fullName>
    </submittedName>
</protein>
<dbReference type="AlphaFoldDB" id="A0AAD7BAM9"/>
<dbReference type="InterPro" id="IPR032675">
    <property type="entry name" value="LRR_dom_sf"/>
</dbReference>
<evidence type="ECO:0000313" key="1">
    <source>
        <dbReference type="EMBL" id="KAJ7615476.1"/>
    </source>
</evidence>
<dbReference type="EMBL" id="JARKIF010000024">
    <property type="protein sequence ID" value="KAJ7615476.1"/>
    <property type="molecule type" value="Genomic_DNA"/>
</dbReference>
<sequence length="255" mass="28622">MHRSLRSPSMQSITLEDCRVPASVLSHAAAFVSRLRLSDVELEVNPEPAFTHLPKARANLKELSYLSGPTEDSESRVALALLPHLGALTKYEDDLTSMTTFKLVVGATRETLEHLQLRQISLRCLQLLASIPHRPRMESLRFLGIDLRADVLSKLSLTSIFSALPKPSEVPHLETFSLLIAPAEMLLPVPKANLPVDWEAYEYLRNISVNLRWSNQEIDDEVVEYIRRQHLPSQIRMCVSNGVYDSEDSGGCVIL</sequence>